<sequence>MNTTKINWGDIFHYDNGALRWKHQKRKMLSGSLAGTIANTGYVIICVDYKKFLAHRIIWEMFNGPIPDGMQIDHINHIRDDNRIENLRLVSHIENHRNLSRQKNNKSGRTGVSFDRKSGLWRAYVSKMHIGFFANKEDAISAREKAETSTGYHENHGVKSERL</sequence>
<reference evidence="2 3" key="1">
    <citation type="submission" date="2019-04" db="EMBL/GenBank/DDBJ databases">
        <title>The complete genome of Shigella Siphoviridae phage DS8.</title>
        <authorList>
            <person name="Deng Z."/>
            <person name="Lin L."/>
            <person name="Zhang Q."/>
            <person name="Deng X."/>
        </authorList>
    </citation>
    <scope>NUCLEOTIDE SEQUENCE [LARGE SCALE GENOMIC DNA]</scope>
</reference>
<dbReference type="KEGG" id="vg:64469953"/>
<accession>A0A4P8MWP9</accession>
<keyword evidence="2" id="KW-0255">Endonuclease</keyword>
<evidence type="ECO:0000259" key="1">
    <source>
        <dbReference type="SMART" id="SM00507"/>
    </source>
</evidence>
<dbReference type="EMBL" id="MK759854">
    <property type="protein sequence ID" value="QCQ57358.1"/>
    <property type="molecule type" value="Genomic_DNA"/>
</dbReference>
<name>A0A4P8MWP9_9CAUD</name>
<evidence type="ECO:0000313" key="2">
    <source>
        <dbReference type="EMBL" id="QCQ57358.1"/>
    </source>
</evidence>
<dbReference type="SMART" id="SM00507">
    <property type="entry name" value="HNHc"/>
    <property type="match status" value="1"/>
</dbReference>
<dbReference type="SUPFAM" id="SSF54060">
    <property type="entry name" value="His-Me finger endonucleases"/>
    <property type="match status" value="1"/>
</dbReference>
<keyword evidence="2" id="KW-0378">Hydrolase</keyword>
<dbReference type="Pfam" id="PF13392">
    <property type="entry name" value="HNH_3"/>
    <property type="match status" value="1"/>
</dbReference>
<feature type="domain" description="HNH nuclease" evidence="1">
    <location>
        <begin position="48"/>
        <end position="96"/>
    </location>
</feature>
<keyword evidence="3" id="KW-1185">Reference proteome</keyword>
<dbReference type="GeneID" id="64469953"/>
<proteinExistence type="predicted"/>
<keyword evidence="2" id="KW-0540">Nuclease</keyword>
<protein>
    <submittedName>
        <fullName evidence="2">HNH endonuclease</fullName>
    </submittedName>
</protein>
<organism evidence="2 3">
    <name type="scientific">Shigella phage DS8</name>
    <dbReference type="NCBI Taxonomy" id="2565502"/>
    <lineage>
        <taxon>Viruses</taxon>
        <taxon>Duplodnaviria</taxon>
        <taxon>Heunggongvirae</taxon>
        <taxon>Uroviricota</taxon>
        <taxon>Caudoviricetes</taxon>
        <taxon>Deseoctovirus</taxon>
        <taxon>Deseoctovirus DS8</taxon>
    </lineage>
</organism>
<dbReference type="Gene3D" id="3.90.75.20">
    <property type="match status" value="1"/>
</dbReference>
<dbReference type="InterPro" id="IPR044925">
    <property type="entry name" value="His-Me_finger_sf"/>
</dbReference>
<dbReference type="GO" id="GO:0004519">
    <property type="term" value="F:endonuclease activity"/>
    <property type="evidence" value="ECO:0007669"/>
    <property type="project" value="UniProtKB-KW"/>
</dbReference>
<evidence type="ECO:0000313" key="3">
    <source>
        <dbReference type="Proteomes" id="UP000299095"/>
    </source>
</evidence>
<dbReference type="RefSeq" id="YP_010054271.1">
    <property type="nucleotide sequence ID" value="NC_054650.1"/>
</dbReference>
<dbReference type="Proteomes" id="UP000299095">
    <property type="component" value="Segment"/>
</dbReference>
<dbReference type="InterPro" id="IPR003615">
    <property type="entry name" value="HNH_nuc"/>
</dbReference>